<feature type="compositionally biased region" description="Polar residues" evidence="6">
    <location>
        <begin position="71"/>
        <end position="83"/>
    </location>
</feature>
<dbReference type="PANTHER" id="PTHR47338:SF29">
    <property type="entry name" value="ZN(2)-C6 FUNGAL-TYPE DOMAIN-CONTAINING PROTEIN"/>
    <property type="match status" value="1"/>
</dbReference>
<keyword evidence="3" id="KW-0805">Transcription regulation</keyword>
<dbReference type="Pfam" id="PF04082">
    <property type="entry name" value="Fungal_trans"/>
    <property type="match status" value="1"/>
</dbReference>
<reference evidence="8 9" key="1">
    <citation type="submission" date="2022-09" db="EMBL/GenBank/DDBJ databases">
        <authorList>
            <person name="Palmer J.M."/>
        </authorList>
    </citation>
    <scope>NUCLEOTIDE SEQUENCE [LARGE SCALE GENOMIC DNA]</scope>
    <source>
        <strain evidence="8 9">DSM 7382</strain>
    </source>
</reference>
<organism evidence="8 9">
    <name type="scientific">Cerrena zonata</name>
    <dbReference type="NCBI Taxonomy" id="2478898"/>
    <lineage>
        <taxon>Eukaryota</taxon>
        <taxon>Fungi</taxon>
        <taxon>Dikarya</taxon>
        <taxon>Basidiomycota</taxon>
        <taxon>Agaricomycotina</taxon>
        <taxon>Agaricomycetes</taxon>
        <taxon>Polyporales</taxon>
        <taxon>Cerrenaceae</taxon>
        <taxon>Cerrena</taxon>
    </lineage>
</organism>
<dbReference type="Proteomes" id="UP001385951">
    <property type="component" value="Unassembled WGS sequence"/>
</dbReference>
<evidence type="ECO:0000256" key="4">
    <source>
        <dbReference type="ARBA" id="ARBA00023163"/>
    </source>
</evidence>
<feature type="domain" description="Xylanolytic transcriptional activator regulatory" evidence="7">
    <location>
        <begin position="137"/>
        <end position="309"/>
    </location>
</feature>
<dbReference type="GO" id="GO:0000981">
    <property type="term" value="F:DNA-binding transcription factor activity, RNA polymerase II-specific"/>
    <property type="evidence" value="ECO:0007669"/>
    <property type="project" value="InterPro"/>
</dbReference>
<sequence length="550" mass="60051">MVSDPSVANVSTWNGNMIASTLMELHLVPLKFWSVTFHDSKLVFENWNQGPQSPTAGPSRSSRTRSGSTTQVARQSSVGSGSSDIAIPSDPTLEPHPTVVRLLVSIFVPIAPQVGFFLNLARFLDAVYIADPALRRTRLSPCLLDTVLLWGARISSNTSIRAHEDKLLGRAVQSISDALPQVASLQHNAIHVIQAEVLLSNYFFCKNRYLEGTYHCSAAVALAMSCKLHRIRSTSTVMEAAGVSRLASFTLPPPIDGVEEGERICAFWSVFTLDRSWSVAQGTAPNDVFSGVQIDTPWPTEMAVYEERGLSPQLRGSNTIYNFFNAPTPQFTGDGMSSLALKAKSAALFERATRLASQWSPTMPNFDVYYMEVLRLDALIQHFTATLVPVNEADLSSPEITVDLLLTHTYAHAASVRLHTRLEVADSIMARRDVSAARSAVIALNSVDVAHIPFVDPIFAMLWTVVGQALIGGLYLAFFSPSANVITSETTGSTTQVANITQNDRRLLVDLMTKVLNTMKKLANVSPLMTLQASYLDEELQKHGLTIASV</sequence>
<accession>A0AAW0GU30</accession>
<dbReference type="EMBL" id="JASBNA010000004">
    <property type="protein sequence ID" value="KAK7692926.1"/>
    <property type="molecule type" value="Genomic_DNA"/>
</dbReference>
<keyword evidence="9" id="KW-1185">Reference proteome</keyword>
<dbReference type="GO" id="GO:0005634">
    <property type="term" value="C:nucleus"/>
    <property type="evidence" value="ECO:0007669"/>
    <property type="project" value="UniProtKB-SubCell"/>
</dbReference>
<name>A0AAW0GU30_9APHY</name>
<dbReference type="InterPro" id="IPR007219">
    <property type="entry name" value="XnlR_reg_dom"/>
</dbReference>
<dbReference type="InterPro" id="IPR050815">
    <property type="entry name" value="TF_fung"/>
</dbReference>
<evidence type="ECO:0000256" key="1">
    <source>
        <dbReference type="ARBA" id="ARBA00004123"/>
    </source>
</evidence>
<protein>
    <recommendedName>
        <fullName evidence="7">Xylanolytic transcriptional activator regulatory domain-containing protein</fullName>
    </recommendedName>
</protein>
<keyword evidence="2" id="KW-0479">Metal-binding</keyword>
<keyword evidence="5" id="KW-0539">Nucleus</keyword>
<dbReference type="GO" id="GO:0003677">
    <property type="term" value="F:DNA binding"/>
    <property type="evidence" value="ECO:0007669"/>
    <property type="project" value="InterPro"/>
</dbReference>
<comment type="subcellular location">
    <subcellularLocation>
        <location evidence="1">Nucleus</location>
    </subcellularLocation>
</comment>
<evidence type="ECO:0000256" key="5">
    <source>
        <dbReference type="ARBA" id="ARBA00023242"/>
    </source>
</evidence>
<feature type="compositionally biased region" description="Low complexity" evidence="6">
    <location>
        <begin position="53"/>
        <end position="70"/>
    </location>
</feature>
<evidence type="ECO:0000256" key="3">
    <source>
        <dbReference type="ARBA" id="ARBA00023015"/>
    </source>
</evidence>
<dbReference type="GO" id="GO:0006351">
    <property type="term" value="P:DNA-templated transcription"/>
    <property type="evidence" value="ECO:0007669"/>
    <property type="project" value="InterPro"/>
</dbReference>
<evidence type="ECO:0000313" key="8">
    <source>
        <dbReference type="EMBL" id="KAK7692926.1"/>
    </source>
</evidence>
<dbReference type="PANTHER" id="PTHR47338">
    <property type="entry name" value="ZN(II)2CYS6 TRANSCRIPTION FACTOR (EUROFUNG)-RELATED"/>
    <property type="match status" value="1"/>
</dbReference>
<dbReference type="AlphaFoldDB" id="A0AAW0GU30"/>
<dbReference type="GO" id="GO:0008270">
    <property type="term" value="F:zinc ion binding"/>
    <property type="evidence" value="ECO:0007669"/>
    <property type="project" value="InterPro"/>
</dbReference>
<evidence type="ECO:0000313" key="9">
    <source>
        <dbReference type="Proteomes" id="UP001385951"/>
    </source>
</evidence>
<keyword evidence="4" id="KW-0804">Transcription</keyword>
<gene>
    <name evidence="8" type="ORF">QCA50_004565</name>
</gene>
<evidence type="ECO:0000259" key="7">
    <source>
        <dbReference type="Pfam" id="PF04082"/>
    </source>
</evidence>
<dbReference type="CDD" id="cd12148">
    <property type="entry name" value="fungal_TF_MHR"/>
    <property type="match status" value="1"/>
</dbReference>
<feature type="region of interest" description="Disordered" evidence="6">
    <location>
        <begin position="48"/>
        <end position="90"/>
    </location>
</feature>
<evidence type="ECO:0000256" key="6">
    <source>
        <dbReference type="SAM" id="MobiDB-lite"/>
    </source>
</evidence>
<evidence type="ECO:0000256" key="2">
    <source>
        <dbReference type="ARBA" id="ARBA00022723"/>
    </source>
</evidence>
<proteinExistence type="predicted"/>
<comment type="caution">
    <text evidence="8">The sequence shown here is derived from an EMBL/GenBank/DDBJ whole genome shotgun (WGS) entry which is preliminary data.</text>
</comment>